<protein>
    <recommendedName>
        <fullName evidence="3">DUF4397 domain-containing protein</fullName>
    </recommendedName>
</protein>
<dbReference type="PROSITE" id="PS51257">
    <property type="entry name" value="PROKAR_LIPOPROTEIN"/>
    <property type="match status" value="1"/>
</dbReference>
<dbReference type="Proteomes" id="UP000677244">
    <property type="component" value="Unassembled WGS sequence"/>
</dbReference>
<evidence type="ECO:0000313" key="1">
    <source>
        <dbReference type="EMBL" id="MBO9205186.1"/>
    </source>
</evidence>
<name>A0ABS3Z4W4_9BACT</name>
<comment type="caution">
    <text evidence="1">The sequence shown here is derived from an EMBL/GenBank/DDBJ whole genome shotgun (WGS) entry which is preliminary data.</text>
</comment>
<proteinExistence type="predicted"/>
<reference evidence="1 2" key="1">
    <citation type="submission" date="2021-03" db="EMBL/GenBank/DDBJ databases">
        <title>Assistant Professor.</title>
        <authorList>
            <person name="Huq M.A."/>
        </authorList>
    </citation>
    <scope>NUCLEOTIDE SEQUENCE [LARGE SCALE GENOMIC DNA]</scope>
    <source>
        <strain evidence="1 2">MAH-29</strain>
    </source>
</reference>
<sequence length="245" mass="27322">MNGRIIRMISAVILILFVTACNKREEAITESKYANATITTFTVDSLLFSVRINNTLLIDTLTSPAASVFRQFSFYDTVVHLQVFEKNIFNRMVIDTNLNIHLGNNNINIVQMKSDEKPSLPTPPVGSSPDSGYCNVKFVYTAPSSVSFLDSVKCEIIVDASTAGNGSVPKSVDTVVLSRYEFTDEYYLVKKSTNSFRIKVYDPVTNSLIRQTEFANVTSYANYNAVNLSASTFYGQTVYNLIRAF</sequence>
<evidence type="ECO:0008006" key="3">
    <source>
        <dbReference type="Google" id="ProtNLM"/>
    </source>
</evidence>
<organism evidence="1 2">
    <name type="scientific">Niastella soli</name>
    <dbReference type="NCBI Taxonomy" id="2821487"/>
    <lineage>
        <taxon>Bacteria</taxon>
        <taxon>Pseudomonadati</taxon>
        <taxon>Bacteroidota</taxon>
        <taxon>Chitinophagia</taxon>
        <taxon>Chitinophagales</taxon>
        <taxon>Chitinophagaceae</taxon>
        <taxon>Niastella</taxon>
    </lineage>
</organism>
<keyword evidence="2" id="KW-1185">Reference proteome</keyword>
<accession>A0ABS3Z4W4</accession>
<evidence type="ECO:0000313" key="2">
    <source>
        <dbReference type="Proteomes" id="UP000677244"/>
    </source>
</evidence>
<dbReference type="RefSeq" id="WP_209144515.1">
    <property type="nucleotide sequence ID" value="NZ_JAGHKO010000024.1"/>
</dbReference>
<gene>
    <name evidence="1" type="ORF">J7I42_33170</name>
</gene>
<dbReference type="EMBL" id="JAGHKO010000024">
    <property type="protein sequence ID" value="MBO9205186.1"/>
    <property type="molecule type" value="Genomic_DNA"/>
</dbReference>